<reference evidence="2" key="1">
    <citation type="submission" date="2022-11" db="UniProtKB">
        <authorList>
            <consortium name="WormBaseParasite"/>
        </authorList>
    </citation>
    <scope>IDENTIFICATION</scope>
</reference>
<accession>A0AC34G3B7</accession>
<protein>
    <submittedName>
        <fullName evidence="2">Uncharacterized protein</fullName>
    </submittedName>
</protein>
<evidence type="ECO:0000313" key="2">
    <source>
        <dbReference type="WBParaSite" id="ES5_v2.g24034.t1"/>
    </source>
</evidence>
<evidence type="ECO:0000313" key="1">
    <source>
        <dbReference type="Proteomes" id="UP000887579"/>
    </source>
</evidence>
<name>A0AC34G3B7_9BILA</name>
<dbReference type="Proteomes" id="UP000887579">
    <property type="component" value="Unplaced"/>
</dbReference>
<sequence>MKTLIIFNCIFCLTAADFLNSTVVLFDTNGSELGYGIIVAEQTILLPSVEIYQNLETFAYLFEYNENPQRSIKYSILSQNFTELDDATFVLKLSNEGNDTRILGDARILRISRYPFCDKTNILKTLEKTAGRFAPNQVQPKNFSSWTCNNETKKVCGYMKAGSKAGTPLVNEIDDLNYLVGLLDHQNSGTFNLLTQKCEVLPIFDSCNFALPLITAFTFCNAMEISRNLNASGHSEMILIGTAEINLPTTFVPSGFAVIVDERHVIVFSDFKNVEKEIANFEIYGNGRETEVAIMDKTEVHFPGKYETIETTIINIKILKVF</sequence>
<organism evidence="1 2">
    <name type="scientific">Panagrolaimus sp. ES5</name>
    <dbReference type="NCBI Taxonomy" id="591445"/>
    <lineage>
        <taxon>Eukaryota</taxon>
        <taxon>Metazoa</taxon>
        <taxon>Ecdysozoa</taxon>
        <taxon>Nematoda</taxon>
        <taxon>Chromadorea</taxon>
        <taxon>Rhabditida</taxon>
        <taxon>Tylenchina</taxon>
        <taxon>Panagrolaimomorpha</taxon>
        <taxon>Panagrolaimoidea</taxon>
        <taxon>Panagrolaimidae</taxon>
        <taxon>Panagrolaimus</taxon>
    </lineage>
</organism>
<proteinExistence type="predicted"/>
<dbReference type="WBParaSite" id="ES5_v2.g24034.t1">
    <property type="protein sequence ID" value="ES5_v2.g24034.t1"/>
    <property type="gene ID" value="ES5_v2.g24034"/>
</dbReference>